<evidence type="ECO:0000256" key="3">
    <source>
        <dbReference type="ARBA" id="ARBA00023235"/>
    </source>
</evidence>
<evidence type="ECO:0000313" key="9">
    <source>
        <dbReference type="EMBL" id="MFC3146654.1"/>
    </source>
</evidence>
<dbReference type="RefSeq" id="WP_377301042.1">
    <property type="nucleotide sequence ID" value="NZ_CP180191.1"/>
</dbReference>
<evidence type="ECO:0000259" key="8">
    <source>
        <dbReference type="Pfam" id="PF00849"/>
    </source>
</evidence>
<dbReference type="InterPro" id="IPR042092">
    <property type="entry name" value="PsdUridine_s_RsuA/RluB/E/F_cat"/>
</dbReference>
<evidence type="ECO:0000256" key="2">
    <source>
        <dbReference type="ARBA" id="ARBA00022884"/>
    </source>
</evidence>
<dbReference type="EC" id="5.4.99.-" evidence="7"/>
<dbReference type="Pfam" id="PF00849">
    <property type="entry name" value="PseudoU_synth_2"/>
    <property type="match status" value="1"/>
</dbReference>
<comment type="function">
    <text evidence="5">Responsible for synthesis of pseudouridine from uracil-516 in 16S ribosomal RNA.</text>
</comment>
<dbReference type="GO" id="GO:0160136">
    <property type="term" value="F:16S rRNA pseudouridine(516) synthase activity"/>
    <property type="evidence" value="ECO:0007669"/>
    <property type="project" value="UniProtKB-EC"/>
</dbReference>
<keyword evidence="2 6" id="KW-0694">RNA-binding</keyword>
<organism evidence="9 10">
    <name type="scientific">Piscinibacterium candidicorallinum</name>
    <dbReference type="NCBI Taxonomy" id="1793872"/>
    <lineage>
        <taxon>Bacteria</taxon>
        <taxon>Pseudomonadati</taxon>
        <taxon>Pseudomonadota</taxon>
        <taxon>Betaproteobacteria</taxon>
        <taxon>Burkholderiales</taxon>
        <taxon>Piscinibacterium</taxon>
    </lineage>
</organism>
<keyword evidence="3 7" id="KW-0413">Isomerase</keyword>
<dbReference type="PANTHER" id="PTHR47683">
    <property type="entry name" value="PSEUDOURIDINE SYNTHASE FAMILY PROTEIN-RELATED"/>
    <property type="match status" value="1"/>
</dbReference>
<evidence type="ECO:0000256" key="5">
    <source>
        <dbReference type="ARBA" id="ARBA00037590"/>
    </source>
</evidence>
<dbReference type="CDD" id="cd00165">
    <property type="entry name" value="S4"/>
    <property type="match status" value="1"/>
</dbReference>
<dbReference type="Proteomes" id="UP001595556">
    <property type="component" value="Unassembled WGS sequence"/>
</dbReference>
<reference evidence="10" key="1">
    <citation type="journal article" date="2019" name="Int. J. Syst. Evol. Microbiol.">
        <title>The Global Catalogue of Microorganisms (GCM) 10K type strain sequencing project: providing services to taxonomists for standard genome sequencing and annotation.</title>
        <authorList>
            <consortium name="The Broad Institute Genomics Platform"/>
            <consortium name="The Broad Institute Genome Sequencing Center for Infectious Disease"/>
            <person name="Wu L."/>
            <person name="Ma J."/>
        </authorList>
    </citation>
    <scope>NUCLEOTIDE SEQUENCE [LARGE SCALE GENOMIC DNA]</scope>
    <source>
        <strain evidence="10">KCTC 52168</strain>
    </source>
</reference>
<dbReference type="InterPro" id="IPR000748">
    <property type="entry name" value="PsdUridine_synth_RsuA/RluB/E/F"/>
</dbReference>
<dbReference type="InterPro" id="IPR006145">
    <property type="entry name" value="PsdUridine_synth_RsuA/RluA"/>
</dbReference>
<comment type="similarity">
    <text evidence="1 7">Belongs to the pseudouridine synthase RsuA family.</text>
</comment>
<dbReference type="InterPro" id="IPR020103">
    <property type="entry name" value="PsdUridine_synth_cat_dom_sf"/>
</dbReference>
<dbReference type="InterPro" id="IPR036986">
    <property type="entry name" value="S4_RNA-bd_sf"/>
</dbReference>
<dbReference type="PROSITE" id="PS01149">
    <property type="entry name" value="PSI_RSU"/>
    <property type="match status" value="1"/>
</dbReference>
<dbReference type="InterPro" id="IPR020094">
    <property type="entry name" value="TruA/RsuA/RluB/E/F_N"/>
</dbReference>
<dbReference type="Gene3D" id="3.30.70.580">
    <property type="entry name" value="Pseudouridine synthase I, catalytic domain, N-terminal subdomain"/>
    <property type="match status" value="1"/>
</dbReference>
<evidence type="ECO:0000256" key="7">
    <source>
        <dbReference type="RuleBase" id="RU003887"/>
    </source>
</evidence>
<dbReference type="PROSITE" id="PS50889">
    <property type="entry name" value="S4"/>
    <property type="match status" value="1"/>
</dbReference>
<dbReference type="PANTHER" id="PTHR47683:SF4">
    <property type="entry name" value="PSEUDOURIDINE SYNTHASE"/>
    <property type="match status" value="1"/>
</dbReference>
<dbReference type="Gene3D" id="3.10.290.10">
    <property type="entry name" value="RNA-binding S4 domain"/>
    <property type="match status" value="1"/>
</dbReference>
<evidence type="ECO:0000313" key="10">
    <source>
        <dbReference type="Proteomes" id="UP001595556"/>
    </source>
</evidence>
<dbReference type="NCBIfam" id="TIGR00093">
    <property type="entry name" value="pseudouridine synthase"/>
    <property type="match status" value="1"/>
</dbReference>
<name>A0ABV7GYD6_9BURK</name>
<protein>
    <recommendedName>
        <fullName evidence="7">Pseudouridine synthase</fullName>
        <ecNumber evidence="7">5.4.99.-</ecNumber>
    </recommendedName>
</protein>
<dbReference type="SUPFAM" id="SSF55174">
    <property type="entry name" value="Alpha-L RNA-binding motif"/>
    <property type="match status" value="1"/>
</dbReference>
<dbReference type="Gene3D" id="3.30.70.1560">
    <property type="entry name" value="Alpha-L RNA-binding motif"/>
    <property type="match status" value="1"/>
</dbReference>
<comment type="catalytic activity">
    <reaction evidence="4">
        <text>uridine(516) in 16S rRNA = pseudouridine(516) in 16S rRNA</text>
        <dbReference type="Rhea" id="RHEA:38867"/>
        <dbReference type="Rhea" id="RHEA-COMP:10089"/>
        <dbReference type="Rhea" id="RHEA-COMP:10090"/>
        <dbReference type="ChEBI" id="CHEBI:65314"/>
        <dbReference type="ChEBI" id="CHEBI:65315"/>
        <dbReference type="EC" id="5.4.99.19"/>
    </reaction>
</comment>
<evidence type="ECO:0000256" key="4">
    <source>
        <dbReference type="ARBA" id="ARBA00036749"/>
    </source>
</evidence>
<feature type="domain" description="Pseudouridine synthase RsuA/RluA-like" evidence="8">
    <location>
        <begin position="63"/>
        <end position="193"/>
    </location>
</feature>
<comment type="caution">
    <text evidence="9">The sequence shown here is derived from an EMBL/GenBank/DDBJ whole genome shotgun (WGS) entry which is preliminary data.</text>
</comment>
<keyword evidence="10" id="KW-1185">Reference proteome</keyword>
<dbReference type="SUPFAM" id="SSF55120">
    <property type="entry name" value="Pseudouridine synthase"/>
    <property type="match status" value="1"/>
</dbReference>
<sequence>MTLEKILQSQGFGTRRQCAGLILAGYVTVHGDLVEDPRAEFELDGLPFTVDGTEWTARSTLTLVMHKPAGYECSRKAVHHASVFELLPPPIRERGVQPIGRLDADTTGLLLLTDDGQLNHALISPRRHVPKIYEATLKHAADARLCEQLCAGVLLHDENETVVAESARLLGDTLLELTISEGKYHQVKRMVAAAGNRVEALHRVQIGSLRLPADVAPGRWREVTAAELAAARSSPTST</sequence>
<evidence type="ECO:0000256" key="1">
    <source>
        <dbReference type="ARBA" id="ARBA00008348"/>
    </source>
</evidence>
<evidence type="ECO:0000256" key="6">
    <source>
        <dbReference type="PROSITE-ProRule" id="PRU00182"/>
    </source>
</evidence>
<dbReference type="InterPro" id="IPR018496">
    <property type="entry name" value="PsdUridine_synth_RsuA/RluB_CS"/>
</dbReference>
<dbReference type="CDD" id="cd02553">
    <property type="entry name" value="PseudoU_synth_RsuA"/>
    <property type="match status" value="1"/>
</dbReference>
<dbReference type="InterPro" id="IPR050343">
    <property type="entry name" value="RsuA_PseudoU_synthase"/>
</dbReference>
<accession>A0ABV7GYD6</accession>
<gene>
    <name evidence="9" type="ORF">ACFOEN_03245</name>
</gene>
<proteinExistence type="inferred from homology"/>
<dbReference type="EMBL" id="JBHRTI010000003">
    <property type="protein sequence ID" value="MFC3146654.1"/>
    <property type="molecule type" value="Genomic_DNA"/>
</dbReference>